<evidence type="ECO:0000313" key="3">
    <source>
        <dbReference type="EMBL" id="KAF7302116.1"/>
    </source>
</evidence>
<dbReference type="OrthoDB" id="1046782at2759"/>
<evidence type="ECO:0000313" key="4">
    <source>
        <dbReference type="Proteomes" id="UP000636479"/>
    </source>
</evidence>
<keyword evidence="1" id="KW-0732">Signal</keyword>
<dbReference type="Proteomes" id="UP000636479">
    <property type="component" value="Unassembled WGS sequence"/>
</dbReference>
<evidence type="ECO:0000259" key="2">
    <source>
        <dbReference type="Pfam" id="PF12708"/>
    </source>
</evidence>
<evidence type="ECO:0000256" key="1">
    <source>
        <dbReference type="SAM" id="SignalP"/>
    </source>
</evidence>
<name>A0A8H6W418_9AGAR</name>
<dbReference type="InterPro" id="IPR024535">
    <property type="entry name" value="RHGA/B-epi-like_pectate_lyase"/>
</dbReference>
<organism evidence="3 4">
    <name type="scientific">Mycena indigotica</name>
    <dbReference type="NCBI Taxonomy" id="2126181"/>
    <lineage>
        <taxon>Eukaryota</taxon>
        <taxon>Fungi</taxon>
        <taxon>Dikarya</taxon>
        <taxon>Basidiomycota</taxon>
        <taxon>Agaricomycotina</taxon>
        <taxon>Agaricomycetes</taxon>
        <taxon>Agaricomycetidae</taxon>
        <taxon>Agaricales</taxon>
        <taxon>Marasmiineae</taxon>
        <taxon>Mycenaceae</taxon>
        <taxon>Mycena</taxon>
    </lineage>
</organism>
<sequence>MRRPLTAVLPLLVAASNVAALGSQCSSPLGGGSAASSDPFWMKNIARQGTSPFNPSGPSYQVYRDVTAAPYFAKGNGVDDDTDAINRAIADGARCGDLNCQSSTLTPALIYFPSGNYLITKPIVQYYYTALVGDAKNKPHIVARGDFTGIALIDANVYTGGPIPAGGWNCPSSDPQWYCPVNNFFRSVRNLVLDTRNIPANQFGTGIHWQVGQATSLIGIDFLLSTAAGNSHQGVFIENGSGGFIADLTISGGAFGLWVGNQQFTIQNVKIDGADIAISQQWNWQFTYKNIVITNARIGFSVNTNGQTEANQSTGSMTILDSSISANVAAIQTNTDQSSKLAGAIFLQNVNLDGSATGFVDGAGHTFLPGGGTVNQFILGNVYSAGNSTSHSYNTQPVPGPTLPAQLLDPTSSNNGVFFRTRPQYNNYAVDEFASAKSNGVKCDGTTDDTEALQSFIDKFWGCKILYLDAGVCKVSNTITIPTGSIVVGEFWTTILASGSVFNDPNSPKAVLQVGNRGDNGGVEISDIVVSTVGGSAGAIAIEWNTNGPTGQVGAWDVHVRIGGAVGTNMQVSQCPTTTTATSCMGAFLGLHIRGGGYFENLWVWTADHDLDDPGQRQINAFSARGVFIDHASGPVWLAGTASEHAASLFSAFTLPSDLLDKVFYQYSIVGSQNVYMGMIQTETPYYQPTPAPPNPFSALGDWDDPSWGSSGSAWALNIANSSHVYGYGAGLYSFFINYSQDCKTSVNCQKSLALVDTDSVAVYLYGFSTIGATTMLTVGATDVANHADNVNGLQSTLSRWSSSVQAGARVASNANSSSPASRLVV</sequence>
<dbReference type="GO" id="GO:0004650">
    <property type="term" value="F:polygalacturonase activity"/>
    <property type="evidence" value="ECO:0007669"/>
    <property type="project" value="InterPro"/>
</dbReference>
<dbReference type="Gene3D" id="2.160.20.10">
    <property type="entry name" value="Single-stranded right-handed beta-helix, Pectin lyase-like"/>
    <property type="match status" value="2"/>
</dbReference>
<gene>
    <name evidence="3" type="ORF">MIND_00778400</name>
</gene>
<dbReference type="AlphaFoldDB" id="A0A8H6W418"/>
<dbReference type="Pfam" id="PF12708">
    <property type="entry name" value="Pect-lyase_RHGA_epim"/>
    <property type="match status" value="1"/>
</dbReference>
<feature type="chain" id="PRO_5034247628" description="Rhamnogalacturonase A/B/Epimerase-like pectate lyase domain-containing protein" evidence="1">
    <location>
        <begin position="21"/>
        <end position="826"/>
    </location>
</feature>
<reference evidence="3" key="1">
    <citation type="submission" date="2020-05" db="EMBL/GenBank/DDBJ databases">
        <title>Mycena genomes resolve the evolution of fungal bioluminescence.</title>
        <authorList>
            <person name="Tsai I.J."/>
        </authorList>
    </citation>
    <scope>NUCLEOTIDE SEQUENCE</scope>
    <source>
        <strain evidence="3">171206Taipei</strain>
    </source>
</reference>
<proteinExistence type="predicted"/>
<dbReference type="PANTHER" id="PTHR33928">
    <property type="entry name" value="POLYGALACTURONASE QRT3"/>
    <property type="match status" value="1"/>
</dbReference>
<keyword evidence="4" id="KW-1185">Reference proteome</keyword>
<dbReference type="InterPro" id="IPR012334">
    <property type="entry name" value="Pectin_lyas_fold"/>
</dbReference>
<accession>A0A8H6W418</accession>
<dbReference type="GeneID" id="59346988"/>
<dbReference type="PANTHER" id="PTHR33928:SF2">
    <property type="entry name" value="PECTATE LYASE SUPERFAMILY PROTEIN DOMAIN-CONTAINING PROTEIN-RELATED"/>
    <property type="match status" value="1"/>
</dbReference>
<dbReference type="InterPro" id="IPR011050">
    <property type="entry name" value="Pectin_lyase_fold/virulence"/>
</dbReference>
<dbReference type="EMBL" id="JACAZF010000006">
    <property type="protein sequence ID" value="KAF7302116.1"/>
    <property type="molecule type" value="Genomic_DNA"/>
</dbReference>
<dbReference type="InterPro" id="IPR039279">
    <property type="entry name" value="QRT3-like"/>
</dbReference>
<dbReference type="SUPFAM" id="SSF51126">
    <property type="entry name" value="Pectin lyase-like"/>
    <property type="match status" value="2"/>
</dbReference>
<feature type="signal peptide" evidence="1">
    <location>
        <begin position="1"/>
        <end position="20"/>
    </location>
</feature>
<feature type="domain" description="Rhamnogalacturonase A/B/Epimerase-like pectate lyase" evidence="2">
    <location>
        <begin position="71"/>
        <end position="300"/>
    </location>
</feature>
<dbReference type="RefSeq" id="XP_037220116.1">
    <property type="nucleotide sequence ID" value="XM_037364472.1"/>
</dbReference>
<dbReference type="CDD" id="cd23668">
    <property type="entry name" value="GH55_beta13glucanase-like"/>
    <property type="match status" value="1"/>
</dbReference>
<comment type="caution">
    <text evidence="3">The sequence shown here is derived from an EMBL/GenBank/DDBJ whole genome shotgun (WGS) entry which is preliminary data.</text>
</comment>
<protein>
    <recommendedName>
        <fullName evidence="2">Rhamnogalacturonase A/B/Epimerase-like pectate lyase domain-containing protein</fullName>
    </recommendedName>
</protein>